<dbReference type="InterPro" id="IPR036188">
    <property type="entry name" value="FAD/NAD-bd_sf"/>
</dbReference>
<dbReference type="GO" id="GO:0005737">
    <property type="term" value="C:cytoplasm"/>
    <property type="evidence" value="ECO:0007669"/>
    <property type="project" value="UniProtKB-SubCell"/>
</dbReference>
<dbReference type="NCBIfam" id="TIGR03197">
    <property type="entry name" value="MnmC_Cterm"/>
    <property type="match status" value="1"/>
</dbReference>
<keyword evidence="14" id="KW-1185">Reference proteome</keyword>
<dbReference type="InterPro" id="IPR029063">
    <property type="entry name" value="SAM-dependent_MTases_sf"/>
</dbReference>
<dbReference type="InterPro" id="IPR006076">
    <property type="entry name" value="FAD-dep_OxRdtase"/>
</dbReference>
<evidence type="ECO:0000259" key="11">
    <source>
        <dbReference type="Pfam" id="PF01266"/>
    </source>
</evidence>
<dbReference type="RefSeq" id="WP_058024621.1">
    <property type="nucleotide sequence ID" value="NZ_LNDJ01000063.1"/>
</dbReference>
<dbReference type="Pfam" id="PF05430">
    <property type="entry name" value="Methyltransf_30"/>
    <property type="match status" value="1"/>
</dbReference>
<dbReference type="InterPro" id="IPR047785">
    <property type="entry name" value="tRNA_MNMC2"/>
</dbReference>
<keyword evidence="5 10" id="KW-0949">S-adenosyl-L-methionine</keyword>
<feature type="region of interest" description="FAD-dependent cmnm(5)s(2)U34 oxidoreductase" evidence="10">
    <location>
        <begin position="298"/>
        <end position="683"/>
    </location>
</feature>
<dbReference type="Proteomes" id="UP000051202">
    <property type="component" value="Unassembled WGS sequence"/>
</dbReference>
<dbReference type="GO" id="GO:0050660">
    <property type="term" value="F:flavin adenine dinucleotide binding"/>
    <property type="evidence" value="ECO:0007669"/>
    <property type="project" value="UniProtKB-UniRule"/>
</dbReference>
<comment type="subcellular location">
    <subcellularLocation>
        <location evidence="10">Cytoplasm</location>
    </subcellularLocation>
</comment>
<dbReference type="NCBIfam" id="NF033855">
    <property type="entry name" value="tRNA_MNMC2"/>
    <property type="match status" value="1"/>
</dbReference>
<dbReference type="Gene3D" id="3.40.50.150">
    <property type="entry name" value="Vaccinia Virus protein VP39"/>
    <property type="match status" value="1"/>
</dbReference>
<dbReference type="GO" id="GO:0016645">
    <property type="term" value="F:oxidoreductase activity, acting on the CH-NH group of donors"/>
    <property type="evidence" value="ECO:0007669"/>
    <property type="project" value="InterPro"/>
</dbReference>
<evidence type="ECO:0000256" key="4">
    <source>
        <dbReference type="ARBA" id="ARBA00022679"/>
    </source>
</evidence>
<accession>A0A0T6DRV7</accession>
<keyword evidence="9 10" id="KW-0511">Multifunctional enzyme</keyword>
<dbReference type="EC" id="1.5.-.-" evidence="10"/>
<dbReference type="Gene3D" id="3.50.50.60">
    <property type="entry name" value="FAD/NAD(P)-binding domain"/>
    <property type="match status" value="1"/>
</dbReference>
<comment type="similarity">
    <text evidence="10">In the N-terminal section; belongs to the methyltransferase superfamily. tRNA (mnm(5)s(2)U34)-methyltransferase family.</text>
</comment>
<comment type="cofactor">
    <cofactor evidence="10">
        <name>FAD</name>
        <dbReference type="ChEBI" id="CHEBI:57692"/>
    </cofactor>
</comment>
<comment type="catalytic activity">
    <reaction evidence="10">
        <text>5-aminomethyl-2-thiouridine(34) in tRNA + S-adenosyl-L-methionine = 5-methylaminomethyl-2-thiouridine(34) in tRNA + S-adenosyl-L-homocysteine + H(+)</text>
        <dbReference type="Rhea" id="RHEA:19569"/>
        <dbReference type="Rhea" id="RHEA-COMP:10195"/>
        <dbReference type="Rhea" id="RHEA-COMP:10197"/>
        <dbReference type="ChEBI" id="CHEBI:15378"/>
        <dbReference type="ChEBI" id="CHEBI:57856"/>
        <dbReference type="ChEBI" id="CHEBI:59789"/>
        <dbReference type="ChEBI" id="CHEBI:74454"/>
        <dbReference type="ChEBI" id="CHEBI:74455"/>
        <dbReference type="EC" id="2.1.1.61"/>
    </reaction>
</comment>
<dbReference type="InterPro" id="IPR023032">
    <property type="entry name" value="tRNA_MAMT_biosynth_bifunc_MnmC"/>
</dbReference>
<keyword evidence="1 10" id="KW-0963">Cytoplasm</keyword>
<evidence type="ECO:0000256" key="2">
    <source>
        <dbReference type="ARBA" id="ARBA00022603"/>
    </source>
</evidence>
<dbReference type="InterPro" id="IPR008471">
    <property type="entry name" value="MnmC-like_methylTransf"/>
</dbReference>
<dbReference type="EC" id="2.1.1.61" evidence="10"/>
<dbReference type="GO" id="GO:0002097">
    <property type="term" value="P:tRNA wobble base modification"/>
    <property type="evidence" value="ECO:0007669"/>
    <property type="project" value="UniProtKB-UniRule"/>
</dbReference>
<evidence type="ECO:0000256" key="10">
    <source>
        <dbReference type="HAMAP-Rule" id="MF_01102"/>
    </source>
</evidence>
<dbReference type="AlphaFoldDB" id="A0A0T6DRV7"/>
<keyword evidence="3 10" id="KW-0285">Flavoprotein</keyword>
<protein>
    <recommendedName>
        <fullName evidence="10">tRNA 5-methylaminomethyl-2-thiouridine biosynthesis bifunctional protein MnmC</fullName>
        <shortName evidence="10">tRNA mnm(5)s(2)U biosynthesis bifunctional protein</shortName>
    </recommendedName>
    <domain>
        <recommendedName>
            <fullName evidence="10">tRNA (mnm(5)s(2)U34)-methyltransferase</fullName>
            <ecNumber evidence="10">2.1.1.61</ecNumber>
        </recommendedName>
    </domain>
    <domain>
        <recommendedName>
            <fullName evidence="10">FAD-dependent cmnm(5)s(2)U34 oxidoreductase</fullName>
            <ecNumber evidence="10">1.5.-.-</ecNumber>
        </recommendedName>
    </domain>
</protein>
<evidence type="ECO:0000256" key="1">
    <source>
        <dbReference type="ARBA" id="ARBA00022490"/>
    </source>
</evidence>
<feature type="domain" description="FAD dependent oxidoreductase" evidence="11">
    <location>
        <begin position="296"/>
        <end position="653"/>
    </location>
</feature>
<dbReference type="SUPFAM" id="SSF51971">
    <property type="entry name" value="Nucleotide-binding domain"/>
    <property type="match status" value="1"/>
</dbReference>
<dbReference type="GO" id="GO:0032259">
    <property type="term" value="P:methylation"/>
    <property type="evidence" value="ECO:0007669"/>
    <property type="project" value="UniProtKB-KW"/>
</dbReference>
<evidence type="ECO:0000259" key="12">
    <source>
        <dbReference type="Pfam" id="PF05430"/>
    </source>
</evidence>
<dbReference type="STRING" id="554343.AS194_01520"/>
<evidence type="ECO:0000256" key="8">
    <source>
        <dbReference type="ARBA" id="ARBA00023002"/>
    </source>
</evidence>
<evidence type="ECO:0000256" key="6">
    <source>
        <dbReference type="ARBA" id="ARBA00022694"/>
    </source>
</evidence>
<dbReference type="GO" id="GO:0004808">
    <property type="term" value="F:tRNA (5-methylaminomethyl-2-thiouridylate)(34)-methyltransferase activity"/>
    <property type="evidence" value="ECO:0007669"/>
    <property type="project" value="UniProtKB-EC"/>
</dbReference>
<comment type="similarity">
    <text evidence="10">In the C-terminal section; belongs to the DAO family.</text>
</comment>
<dbReference type="Gene3D" id="3.30.9.10">
    <property type="entry name" value="D-Amino Acid Oxidase, subunit A, domain 2"/>
    <property type="match status" value="1"/>
</dbReference>
<organism evidence="13 14">
    <name type="scientific">Psychrobacter piscatorii</name>
    <dbReference type="NCBI Taxonomy" id="554343"/>
    <lineage>
        <taxon>Bacteria</taxon>
        <taxon>Pseudomonadati</taxon>
        <taxon>Pseudomonadota</taxon>
        <taxon>Gammaproteobacteria</taxon>
        <taxon>Moraxellales</taxon>
        <taxon>Moraxellaceae</taxon>
        <taxon>Psychrobacter</taxon>
    </lineage>
</organism>
<evidence type="ECO:0000256" key="7">
    <source>
        <dbReference type="ARBA" id="ARBA00022827"/>
    </source>
</evidence>
<dbReference type="PANTHER" id="PTHR13847:SF283">
    <property type="entry name" value="TRNA 5-METHYLAMINOMETHYL-2-THIOURIDINE BIOSYNTHESIS BIFUNCTIONAL PROTEIN MNMC"/>
    <property type="match status" value="1"/>
</dbReference>
<feature type="domain" description="MnmC-like methyltransferase" evidence="12">
    <location>
        <begin position="137"/>
        <end position="268"/>
    </location>
</feature>
<keyword evidence="2 10" id="KW-0489">Methyltransferase</keyword>
<name>A0A0T6DRV7_9GAMM</name>
<evidence type="ECO:0000313" key="14">
    <source>
        <dbReference type="Proteomes" id="UP000051202"/>
    </source>
</evidence>
<dbReference type="PANTHER" id="PTHR13847">
    <property type="entry name" value="SARCOSINE DEHYDROGENASE-RELATED"/>
    <property type="match status" value="1"/>
</dbReference>
<evidence type="ECO:0000256" key="3">
    <source>
        <dbReference type="ARBA" id="ARBA00022630"/>
    </source>
</evidence>
<dbReference type="Pfam" id="PF01266">
    <property type="entry name" value="DAO"/>
    <property type="match status" value="1"/>
</dbReference>
<comment type="caution">
    <text evidence="13">The sequence shown here is derived from an EMBL/GenBank/DDBJ whole genome shotgun (WGS) entry which is preliminary data.</text>
</comment>
<keyword evidence="4 10" id="KW-0808">Transferase</keyword>
<proteinExistence type="inferred from homology"/>
<gene>
    <name evidence="10" type="primary">mnmC</name>
    <name evidence="13" type="ORF">AS194_01520</name>
</gene>
<keyword evidence="7 10" id="KW-0274">FAD</keyword>
<evidence type="ECO:0000256" key="5">
    <source>
        <dbReference type="ARBA" id="ARBA00022691"/>
    </source>
</evidence>
<keyword evidence="8 10" id="KW-0560">Oxidoreductase</keyword>
<evidence type="ECO:0000313" key="13">
    <source>
        <dbReference type="EMBL" id="KRU22611.1"/>
    </source>
</evidence>
<comment type="function">
    <text evidence="10">Catalyzes the last two steps in the biosynthesis of 5-methylaminomethyl-2-thiouridine (mnm(5)s(2)U) at the wobble position (U34) in tRNA. Catalyzes the FAD-dependent demodification of cmnm(5)s(2)U34 to nm(5)s(2)U34, followed by the transfer of a methyl group from S-adenosyl-L-methionine to nm(5)s(2)U34, to form mnm(5)s(2)U34.</text>
</comment>
<dbReference type="InterPro" id="IPR017610">
    <property type="entry name" value="tRNA_S-uridine_synth_MnmC_C"/>
</dbReference>
<evidence type="ECO:0000256" key="9">
    <source>
        <dbReference type="ARBA" id="ARBA00023268"/>
    </source>
</evidence>
<feature type="region of interest" description="tRNA (mnm(5)s(2)U34)-methyltransferase" evidence="10">
    <location>
        <begin position="1"/>
        <end position="269"/>
    </location>
</feature>
<reference evidence="13 14" key="1">
    <citation type="submission" date="2015-11" db="EMBL/GenBank/DDBJ databases">
        <title>Permanent draft genome of Psychrobacter piscatorii LQ58.</title>
        <authorList>
            <person name="Zhou M."/>
            <person name="Dong B."/>
            <person name="Liu Q."/>
        </authorList>
    </citation>
    <scope>NUCLEOTIDE SEQUENCE [LARGE SCALE GENOMIC DNA]</scope>
    <source>
        <strain evidence="13 14">LQ58</strain>
    </source>
</reference>
<dbReference type="HAMAP" id="MF_01102">
    <property type="entry name" value="MnmC"/>
    <property type="match status" value="1"/>
</dbReference>
<dbReference type="EMBL" id="LNDJ01000063">
    <property type="protein sequence ID" value="KRU22611.1"/>
    <property type="molecule type" value="Genomic_DNA"/>
</dbReference>
<keyword evidence="6 10" id="KW-0819">tRNA processing</keyword>
<sequence length="683" mass="75377">MSIAHHTNAEPLNTITPAKVEWQMDDTGNMVPVSGEFGDVYFSHADGLAETRHVFLEHNQLPDRLAGLVPQQCFTIAELGFGTGLNLLATWQLWRQLRNTYPQLADARLHFITTEKFPIPLADLTHILALWGQRAPELVALIEPLLAAYPPLIAGCHRLDFSYDNLTVDIWLGDAAQSLSKLAIERSQQSAPQPHIDAWFLDGFAPSCNSTLWADSIFTQMQRLSRPHTTAATYSCAGIVKRGLKEHGFDIKKVKGFGRKREMLTAIMPAPVSDETSGHTDNRAADHQAIDNGHSIVIGAGISGLMMAWTLANRGVQVTLLDKTAPLAGASGNPRALLAPKMTPIHHVDEHLHTIGYLYSSRLYRDLNQKATQLNTAPVLEPTGALDLLVKANIGTEQIEDYPDEMATTLPHEQVQNISGIKEQDLSENLYLPQSGLVNPQALKTIILTHPLIRFQQLEVSEINETEQQVCIEGSDQNQETFSILADHVVICAAFESHQLDKRIFNCRKIRGQLSWFRPSLEQLMNLPRIPLKYSGYCAPFNAQAGDDNLNTVTAGKPYLLLGASFIRNDIGTDIRDEEHQISRDKLVAAIPEMESIMPADTSLWQGRAGIRTQTPDYHPIVGQLTNSQRIWTMSAMGAKGYALAPICAEALAGTMLGSFAPLSNAMLARLSPNRTRLQTPLT</sequence>